<evidence type="ECO:0000259" key="6">
    <source>
        <dbReference type="PROSITE" id="PS50011"/>
    </source>
</evidence>
<dbReference type="Proteomes" id="UP000075420">
    <property type="component" value="Unassembled WGS sequence"/>
</dbReference>
<keyword evidence="3" id="KW-0418">Kinase</keyword>
<evidence type="ECO:0000313" key="7">
    <source>
        <dbReference type="EMBL" id="KYF55387.1"/>
    </source>
</evidence>
<evidence type="ECO:0000313" key="8">
    <source>
        <dbReference type="Proteomes" id="UP000075420"/>
    </source>
</evidence>
<organism evidence="7 8">
    <name type="scientific">Sorangium cellulosum</name>
    <name type="common">Polyangium cellulosum</name>
    <dbReference type="NCBI Taxonomy" id="56"/>
    <lineage>
        <taxon>Bacteria</taxon>
        <taxon>Pseudomonadati</taxon>
        <taxon>Myxococcota</taxon>
        <taxon>Polyangia</taxon>
        <taxon>Polyangiales</taxon>
        <taxon>Polyangiaceae</taxon>
        <taxon>Sorangium</taxon>
    </lineage>
</organism>
<feature type="domain" description="Protein kinase" evidence="6">
    <location>
        <begin position="49"/>
        <end position="321"/>
    </location>
</feature>
<keyword evidence="4 5" id="KW-0067">ATP-binding</keyword>
<accession>A0A150PI70</accession>
<dbReference type="PROSITE" id="PS50011">
    <property type="entry name" value="PROTEIN_KINASE_DOM"/>
    <property type="match status" value="1"/>
</dbReference>
<dbReference type="SMART" id="SM00220">
    <property type="entry name" value="S_TKc"/>
    <property type="match status" value="1"/>
</dbReference>
<dbReference type="Gene3D" id="1.10.510.10">
    <property type="entry name" value="Transferase(Phosphotransferase) domain 1"/>
    <property type="match status" value="1"/>
</dbReference>
<dbReference type="Gene3D" id="3.30.200.20">
    <property type="entry name" value="Phosphorylase Kinase, domain 1"/>
    <property type="match status" value="1"/>
</dbReference>
<dbReference type="PROSITE" id="PS00107">
    <property type="entry name" value="PROTEIN_KINASE_ATP"/>
    <property type="match status" value="1"/>
</dbReference>
<keyword evidence="1" id="KW-0808">Transferase</keyword>
<evidence type="ECO:0000256" key="2">
    <source>
        <dbReference type="ARBA" id="ARBA00022741"/>
    </source>
</evidence>
<dbReference type="CDD" id="cd14014">
    <property type="entry name" value="STKc_PknB_like"/>
    <property type="match status" value="1"/>
</dbReference>
<comment type="caution">
    <text evidence="7">The sequence shown here is derived from an EMBL/GenBank/DDBJ whole genome shotgun (WGS) entry which is preliminary data.</text>
</comment>
<dbReference type="PANTHER" id="PTHR43289">
    <property type="entry name" value="MITOGEN-ACTIVATED PROTEIN KINASE KINASE KINASE 20-RELATED"/>
    <property type="match status" value="1"/>
</dbReference>
<proteinExistence type="predicted"/>
<name>A0A150PI70_SORCE</name>
<reference evidence="7 8" key="1">
    <citation type="submission" date="2014-02" db="EMBL/GenBank/DDBJ databases">
        <title>The small core and large imbalanced accessory genome model reveals a collaborative survival strategy of Sorangium cellulosum strains in nature.</title>
        <authorList>
            <person name="Han K."/>
            <person name="Peng R."/>
            <person name="Blom J."/>
            <person name="Li Y.-Z."/>
        </authorList>
    </citation>
    <scope>NUCLEOTIDE SEQUENCE [LARGE SCALE GENOMIC DNA]</scope>
    <source>
        <strain evidence="7 8">So0157-25</strain>
    </source>
</reference>
<dbReference type="InterPro" id="IPR000719">
    <property type="entry name" value="Prot_kinase_dom"/>
</dbReference>
<dbReference type="Pfam" id="PF00069">
    <property type="entry name" value="Pkinase"/>
    <property type="match status" value="1"/>
</dbReference>
<keyword evidence="2 5" id="KW-0547">Nucleotide-binding</keyword>
<dbReference type="GO" id="GO:0004674">
    <property type="term" value="F:protein serine/threonine kinase activity"/>
    <property type="evidence" value="ECO:0007669"/>
    <property type="project" value="TreeGrafter"/>
</dbReference>
<dbReference type="InterPro" id="IPR008271">
    <property type="entry name" value="Ser/Thr_kinase_AS"/>
</dbReference>
<dbReference type="InterPro" id="IPR017441">
    <property type="entry name" value="Protein_kinase_ATP_BS"/>
</dbReference>
<dbReference type="EMBL" id="JELY01001555">
    <property type="protein sequence ID" value="KYF55387.1"/>
    <property type="molecule type" value="Genomic_DNA"/>
</dbReference>
<evidence type="ECO:0000256" key="1">
    <source>
        <dbReference type="ARBA" id="ARBA00022679"/>
    </source>
</evidence>
<gene>
    <name evidence="7" type="ORF">BE08_06675</name>
</gene>
<evidence type="ECO:0000256" key="5">
    <source>
        <dbReference type="PROSITE-ProRule" id="PRU10141"/>
    </source>
</evidence>
<sequence>MLCPRCHRRYADDHRFCPHDGEKLVKNLDIRRIRSQPTEHVGAVIAGRYRVRGLIGSGAMAQVFLAEDTQGGAPVALKLLEPRFRREPKVKARFLIEAKAAATVVHPNLVEVVDIGLHEGSPYLVMELLVGESLRALLLRDKRLSPEAGVPVLLQAAAGLGAAHRAGIVHRDIKPANVFLVGERGDAWAAKVVDFGFAKLYEHSGLTQAGVTVGTLEYMAPEQTISDPPDARTDVYGFGMLMYRVFSGKLPFSVARGPGHAQTPAMDEAMVLAHQLMTPPPPPGLGASPASRALEAVIMKCLRKRPENRYPSMEALSDDLGRIGRPGALAADAPIASPDVYAAKTPYGEHAARFLYKQLGKVYGAAP</sequence>
<dbReference type="PROSITE" id="PS00108">
    <property type="entry name" value="PROTEIN_KINASE_ST"/>
    <property type="match status" value="1"/>
</dbReference>
<evidence type="ECO:0000256" key="4">
    <source>
        <dbReference type="ARBA" id="ARBA00022840"/>
    </source>
</evidence>
<evidence type="ECO:0000256" key="3">
    <source>
        <dbReference type="ARBA" id="ARBA00022777"/>
    </source>
</evidence>
<protein>
    <recommendedName>
        <fullName evidence="6">Protein kinase domain-containing protein</fullName>
    </recommendedName>
</protein>
<dbReference type="SUPFAM" id="SSF56112">
    <property type="entry name" value="Protein kinase-like (PK-like)"/>
    <property type="match status" value="1"/>
</dbReference>
<dbReference type="AlphaFoldDB" id="A0A150PI70"/>
<dbReference type="PANTHER" id="PTHR43289:SF34">
    <property type="entry name" value="SERINE_THREONINE-PROTEIN KINASE YBDM-RELATED"/>
    <property type="match status" value="1"/>
</dbReference>
<feature type="binding site" evidence="5">
    <location>
        <position position="78"/>
    </location>
    <ligand>
        <name>ATP</name>
        <dbReference type="ChEBI" id="CHEBI:30616"/>
    </ligand>
</feature>
<dbReference type="GO" id="GO:0005524">
    <property type="term" value="F:ATP binding"/>
    <property type="evidence" value="ECO:0007669"/>
    <property type="project" value="UniProtKB-UniRule"/>
</dbReference>
<dbReference type="InterPro" id="IPR011009">
    <property type="entry name" value="Kinase-like_dom_sf"/>
</dbReference>